<evidence type="ECO:0000256" key="10">
    <source>
        <dbReference type="HAMAP-Rule" id="MF_01486"/>
    </source>
</evidence>
<accession>A0A4Z0C2J4</accession>
<keyword evidence="8 10" id="KW-0238">DNA-binding</keyword>
<comment type="similarity">
    <text evidence="10">Belongs to the RecC family.</text>
</comment>
<dbReference type="GO" id="GO:0003677">
    <property type="term" value="F:DNA binding"/>
    <property type="evidence" value="ECO:0007669"/>
    <property type="project" value="UniProtKB-UniRule"/>
</dbReference>
<dbReference type="OrthoDB" id="9762834at2"/>
<dbReference type="InterPro" id="IPR027417">
    <property type="entry name" value="P-loop_NTPase"/>
</dbReference>
<comment type="function">
    <text evidence="10">A helicase/nuclease that prepares dsDNA breaks (DSB) for recombinational DNA repair. Binds to DSBs and unwinds DNA via a highly rapid and processive ATP-dependent bidirectional helicase activity. Unwinds dsDNA until it encounters a Chi (crossover hotspot instigator) sequence from the 3' direction. Cuts ssDNA a few nucleotides 3' to the Chi site. The properties and activities of the enzyme are changed at Chi. The Chi-altered holoenzyme produces a long 3'-ssDNA overhang and facilitates RecA-binding to the ssDNA for homologous DNA recombination and repair. Holoenzyme degrades any linearized DNA that is unable to undergo homologous recombination. In the holoenzyme this subunit recognizes the wild-type Chi sequence, and when added to isolated RecB increases its ATP-dependent helicase processivity.</text>
</comment>
<name>A0A4Z0C2J4_9BURK</name>
<dbReference type="Gene3D" id="1.10.10.990">
    <property type="match status" value="1"/>
</dbReference>
<dbReference type="InterPro" id="IPR011335">
    <property type="entry name" value="Restrct_endonuc-II-like"/>
</dbReference>
<evidence type="ECO:0000256" key="1">
    <source>
        <dbReference type="ARBA" id="ARBA00022722"/>
    </source>
</evidence>
<keyword evidence="6 10" id="KW-0269">Exonuclease</keyword>
<keyword evidence="4 10" id="KW-0378">Hydrolase</keyword>
<keyword evidence="3 10" id="KW-0227">DNA damage</keyword>
<dbReference type="EMBL" id="SMLL01000001">
    <property type="protein sequence ID" value="TFZ05064.1"/>
    <property type="molecule type" value="Genomic_DNA"/>
</dbReference>
<gene>
    <name evidence="10 12" type="primary">recC</name>
    <name evidence="12" type="ORF">EZ242_01060</name>
</gene>
<organism evidence="12 13">
    <name type="scientific">Ramlibacter rhizophilus</name>
    <dbReference type="NCBI Taxonomy" id="1781167"/>
    <lineage>
        <taxon>Bacteria</taxon>
        <taxon>Pseudomonadati</taxon>
        <taxon>Pseudomonadota</taxon>
        <taxon>Betaproteobacteria</taxon>
        <taxon>Burkholderiales</taxon>
        <taxon>Comamonadaceae</taxon>
        <taxon>Ramlibacter</taxon>
    </lineage>
</organism>
<dbReference type="InterPro" id="IPR006697">
    <property type="entry name" value="RecC"/>
</dbReference>
<protein>
    <recommendedName>
        <fullName evidence="10">RecBCD enzyme subunit RecC</fullName>
    </recommendedName>
    <alternativeName>
        <fullName evidence="10">Exonuclease V subunit RecC</fullName>
        <shortName evidence="10">ExoV subunit RecC</shortName>
    </alternativeName>
    <alternativeName>
        <fullName evidence="10">Helicase/nuclease RecBCD subunit RecC</fullName>
    </alternativeName>
</protein>
<comment type="subunit">
    <text evidence="10">Heterotrimer of RecB, RecC and RecD. All subunits contribute to DNA-binding.</text>
</comment>
<evidence type="ECO:0000256" key="8">
    <source>
        <dbReference type="ARBA" id="ARBA00023125"/>
    </source>
</evidence>
<dbReference type="Proteomes" id="UP000297564">
    <property type="component" value="Unassembled WGS sequence"/>
</dbReference>
<dbReference type="SUPFAM" id="SSF52980">
    <property type="entry name" value="Restriction endonuclease-like"/>
    <property type="match status" value="1"/>
</dbReference>
<dbReference type="Gene3D" id="3.40.50.300">
    <property type="entry name" value="P-loop containing nucleotide triphosphate hydrolases"/>
    <property type="match status" value="2"/>
</dbReference>
<keyword evidence="9 10" id="KW-0234">DNA repair</keyword>
<dbReference type="GO" id="GO:0009338">
    <property type="term" value="C:exodeoxyribonuclease V complex"/>
    <property type="evidence" value="ECO:0007669"/>
    <property type="project" value="InterPro"/>
</dbReference>
<dbReference type="PANTHER" id="PTHR30591:SF1">
    <property type="entry name" value="RECBCD ENZYME SUBUNIT RECC"/>
    <property type="match status" value="1"/>
</dbReference>
<dbReference type="Gene3D" id="3.40.50.10930">
    <property type="match status" value="1"/>
</dbReference>
<dbReference type="InterPro" id="IPR013986">
    <property type="entry name" value="DExx_box_DNA_helicase_dom_sf"/>
</dbReference>
<dbReference type="Pfam" id="PF17946">
    <property type="entry name" value="RecC_C"/>
    <property type="match status" value="1"/>
</dbReference>
<comment type="miscellaneous">
    <text evidence="10">In the RecBCD complex, RecB has a slow 3'-5' helicase, an exonuclease activity and loads RecA onto ssDNA, RecD has a fast 5'-3' helicase activity, while RecC stimulates the ATPase and processivity of the RecB helicase and contributes to recognition of the Chi site.</text>
</comment>
<evidence type="ECO:0000313" key="12">
    <source>
        <dbReference type="EMBL" id="TFZ05064.1"/>
    </source>
</evidence>
<feature type="domain" description="RecC C-terminal" evidence="11">
    <location>
        <begin position="844"/>
        <end position="1088"/>
    </location>
</feature>
<dbReference type="AlphaFoldDB" id="A0A4Z0C2J4"/>
<evidence type="ECO:0000256" key="6">
    <source>
        <dbReference type="ARBA" id="ARBA00022839"/>
    </source>
</evidence>
<evidence type="ECO:0000256" key="9">
    <source>
        <dbReference type="ARBA" id="ARBA00023204"/>
    </source>
</evidence>
<dbReference type="PIRSF" id="PIRSF000980">
    <property type="entry name" value="RecC"/>
    <property type="match status" value="1"/>
</dbReference>
<comment type="caution">
    <text evidence="12">The sequence shown here is derived from an EMBL/GenBank/DDBJ whole genome shotgun (WGS) entry which is preliminary data.</text>
</comment>
<evidence type="ECO:0000256" key="4">
    <source>
        <dbReference type="ARBA" id="ARBA00022801"/>
    </source>
</evidence>
<evidence type="ECO:0000256" key="5">
    <source>
        <dbReference type="ARBA" id="ARBA00022806"/>
    </source>
</evidence>
<dbReference type="PANTHER" id="PTHR30591">
    <property type="entry name" value="RECBCD ENZYME SUBUNIT RECC"/>
    <property type="match status" value="1"/>
</dbReference>
<dbReference type="Pfam" id="PF04257">
    <property type="entry name" value="Exonuc_V_gamma"/>
    <property type="match status" value="1"/>
</dbReference>
<keyword evidence="5 10" id="KW-0347">Helicase</keyword>
<dbReference type="Gene3D" id="1.10.10.160">
    <property type="match status" value="1"/>
</dbReference>
<evidence type="ECO:0000259" key="11">
    <source>
        <dbReference type="Pfam" id="PF17946"/>
    </source>
</evidence>
<dbReference type="InterPro" id="IPR041500">
    <property type="entry name" value="RecC_C"/>
</dbReference>
<dbReference type="GO" id="GO:0008854">
    <property type="term" value="F:exodeoxyribonuclease V activity"/>
    <property type="evidence" value="ECO:0007669"/>
    <property type="project" value="InterPro"/>
</dbReference>
<evidence type="ECO:0000256" key="3">
    <source>
        <dbReference type="ARBA" id="ARBA00022763"/>
    </source>
</evidence>
<dbReference type="SUPFAM" id="SSF52540">
    <property type="entry name" value="P-loop containing nucleoside triphosphate hydrolases"/>
    <property type="match status" value="2"/>
</dbReference>
<dbReference type="GO" id="GO:0000724">
    <property type="term" value="P:double-strand break repair via homologous recombination"/>
    <property type="evidence" value="ECO:0007669"/>
    <property type="project" value="UniProtKB-UniRule"/>
</dbReference>
<evidence type="ECO:0000313" key="13">
    <source>
        <dbReference type="Proteomes" id="UP000297564"/>
    </source>
</evidence>
<keyword evidence="13" id="KW-1185">Reference proteome</keyword>
<reference evidence="12 13" key="1">
    <citation type="submission" date="2019-03" db="EMBL/GenBank/DDBJ databases">
        <title>Ramlibacter rhizophilus CCTCC AB2015357, whole genome shotgun sequence.</title>
        <authorList>
            <person name="Zhang X."/>
            <person name="Feng G."/>
            <person name="Zhu H."/>
        </authorList>
    </citation>
    <scope>NUCLEOTIDE SEQUENCE [LARGE SCALE GENOMIC DNA]</scope>
    <source>
        <strain evidence="12 13">CCTCC AB2015357</strain>
    </source>
</reference>
<keyword evidence="2 10" id="KW-0547">Nucleotide-binding</keyword>
<sequence length="1161" mass="129170">MVLHGNHPETLRALLSTWMAATPLHPLENEVVLVQSNGVAQWFKLHMASDEGQGGMGIAAAVQTQLPAQFTWTAYRALLGPGEVPAESPFDKPRLVWRLMRLLPALLEQPAFEPLRRFLRADEGLGEAAGADVPGRRLHQLCEHLADLFDQYQVWRADWLGAWAEGQDTITQRGETQPLPGEALWQPALWRALRADVGERAASRSRAEVHERFLHAAREPGRARPAGLPRRISVLGVSSMPQQVLETLAALARWCQVLLCVHNPCRHDWSRILPGHELLRAERRRQRPRRLPANAPDAPSHPLLAAWGRQGRDFIRLLDAHDEREGYDRRFEQVLRQVDCFEPNAAPGGSPSLLHRLQDDILELRDPAETRALWPDVSRDDRSIAFHIAHGPLREVEVLHDRLLAAFAADPTLSPRDVMVMVPDVAAYAPHIQAVFGQAARGDARHIPFGIADRGPGHHEPLVAALAQLLALPRSRVPASEVLDLLEVPALRRRLGLAEEDLPLLRRWIAQAQVRWGLDAAQRESLGLPPGLEQNSWAFGLRRMFLGYAVGRGQPWQGVAPMDEIGGLDAALLGPLARLVDLLERHGRALAEPVPPSAWRERLEALLDDFFDAPDGSAQALLVLRLRGALHDWARECADAALEDALPLAVVREHWLARIERGSLSQTFFTGGVTFASLMPMRAIPFRRIALLGMNDGDYPRSRPPADFDLMAHDWRAGDRSRREDDRYLFLEALLSARDHLHVSWVGRSIRDNQERPASVLVAQLRDHLAACWRLEGDARGGVEAGRALLEALSCEHRLQPFDEAYFDGRDPRIASYAREWRHAREDGPGDAPAPALALLPREEPFTLREFAGFARAPVRFFFNQRLRVHFDAEGALEDDQEPFALDALQHWKLQDELIAAQRAALDRGGDRAAVLAAGLEALDARGCLPVGALAAPVREALAEPMEALFHAYERARADWPIELQAELVDSAACALDGPWLQDWLSDLRGNARGERCRLVIDSTGLVKNKHWRLDKLAGHWVMHLAGHLGGQAMSSIVCSKAGTLRLSPLAPDQARAIWQDLAAAMAEGLARPLPFAMQAACAWIAAVDGKGEAAAREAARRCYEDHEPAFGQEAECRRDPYLGRAFPDFATLWSEGEFARLAERLLRPLQQAPRNRPEAP</sequence>
<dbReference type="GO" id="GO:0003678">
    <property type="term" value="F:DNA helicase activity"/>
    <property type="evidence" value="ECO:0007669"/>
    <property type="project" value="UniProtKB-UniRule"/>
</dbReference>
<keyword evidence="1 10" id="KW-0540">Nuclease</keyword>
<keyword evidence="7 10" id="KW-0067">ATP-binding</keyword>
<dbReference type="HAMAP" id="MF_01486">
    <property type="entry name" value="RecC"/>
    <property type="match status" value="1"/>
</dbReference>
<dbReference type="NCBIfam" id="TIGR01450">
    <property type="entry name" value="recC"/>
    <property type="match status" value="1"/>
</dbReference>
<evidence type="ECO:0000256" key="7">
    <source>
        <dbReference type="ARBA" id="ARBA00022840"/>
    </source>
</evidence>
<dbReference type="GO" id="GO:0005524">
    <property type="term" value="F:ATP binding"/>
    <property type="evidence" value="ECO:0007669"/>
    <property type="project" value="UniProtKB-UniRule"/>
</dbReference>
<proteinExistence type="inferred from homology"/>
<evidence type="ECO:0000256" key="2">
    <source>
        <dbReference type="ARBA" id="ARBA00022741"/>
    </source>
</evidence>